<dbReference type="FunFam" id="3.40.309.10:FF:000009">
    <property type="entry name" value="Aldehyde dehydrogenase A"/>
    <property type="match status" value="1"/>
</dbReference>
<name>A0A318U039_9RHOB</name>
<dbReference type="AlphaFoldDB" id="A0A318U039"/>
<evidence type="ECO:0000313" key="7">
    <source>
        <dbReference type="Proteomes" id="UP000247727"/>
    </source>
</evidence>
<reference evidence="6 7" key="1">
    <citation type="submission" date="2018-06" db="EMBL/GenBank/DDBJ databases">
        <title>Genomic Encyclopedia of Type Strains, Phase III (KMG-III): the genomes of soil and plant-associated and newly described type strains.</title>
        <authorList>
            <person name="Whitman W."/>
        </authorList>
    </citation>
    <scope>NUCLEOTIDE SEQUENCE [LARGE SCALE GENOMIC DNA]</scope>
    <source>
        <strain evidence="6 7">JA737</strain>
    </source>
</reference>
<dbReference type="GO" id="GO:0016620">
    <property type="term" value="F:oxidoreductase activity, acting on the aldehyde or oxo group of donors, NAD or NADP as acceptor"/>
    <property type="evidence" value="ECO:0007669"/>
    <property type="project" value="InterPro"/>
</dbReference>
<dbReference type="InterPro" id="IPR016163">
    <property type="entry name" value="Ald_DH_C"/>
</dbReference>
<comment type="similarity">
    <text evidence="1 4">Belongs to the aldehyde dehydrogenase family.</text>
</comment>
<evidence type="ECO:0000256" key="3">
    <source>
        <dbReference type="PROSITE-ProRule" id="PRU10007"/>
    </source>
</evidence>
<protein>
    <submittedName>
        <fullName evidence="6">Acyl-CoA reductase-like NAD-dependent aldehyde dehydrogenase</fullName>
    </submittedName>
</protein>
<dbReference type="Proteomes" id="UP000247727">
    <property type="component" value="Unassembled WGS sequence"/>
</dbReference>
<dbReference type="InterPro" id="IPR029510">
    <property type="entry name" value="Ald_DH_CS_GLU"/>
</dbReference>
<evidence type="ECO:0000259" key="5">
    <source>
        <dbReference type="Pfam" id="PF00171"/>
    </source>
</evidence>
<dbReference type="InterPro" id="IPR016162">
    <property type="entry name" value="Ald_DH_N"/>
</dbReference>
<gene>
    <name evidence="6" type="ORF">C8J30_104199</name>
</gene>
<accession>A0A318U039</accession>
<dbReference type="Gene3D" id="3.40.309.10">
    <property type="entry name" value="Aldehyde Dehydrogenase, Chain A, domain 2"/>
    <property type="match status" value="1"/>
</dbReference>
<keyword evidence="2 4" id="KW-0560">Oxidoreductase</keyword>
<keyword evidence="7" id="KW-1185">Reference proteome</keyword>
<dbReference type="PROSITE" id="PS00687">
    <property type="entry name" value="ALDEHYDE_DEHYDR_GLU"/>
    <property type="match status" value="1"/>
</dbReference>
<evidence type="ECO:0000256" key="4">
    <source>
        <dbReference type="RuleBase" id="RU003345"/>
    </source>
</evidence>
<feature type="active site" evidence="3">
    <location>
        <position position="230"/>
    </location>
</feature>
<proteinExistence type="inferred from homology"/>
<feature type="domain" description="Aldehyde dehydrogenase" evidence="5">
    <location>
        <begin position="3"/>
        <end position="453"/>
    </location>
</feature>
<dbReference type="OrthoDB" id="9812625at2"/>
<sequence>MTKMIQCISPVDGRVYAERPALTLAEAEEVAARARAAQVDWAARPLAERIALVKAGVAKLNEMKDRVVEELAWQMGRPTRFGGEFGGVNERTNYMSEIAEKTLAATVVEDSEKFRRTLAREPVGVVFIIAPWNYPYLTTVNTLVPALIAGNSVVLKHATQTMLVGERLVEAFLEAGLPEDVFQNVYLTHDVTEELLQNRAFNFINFTGSVGGGAAIERAAAGTFTGLGLELGGKDPGYVMDDADLDAAVDSLMDGAMFNAGQCCCGIERIYVHESLYDAFVEKAVAWVKALKLGNPFDPATTLGPMANKRFAHVVREQVAEAIAEGATALIDPALFPEDDGGAYLAPQILVNVNHEMRVMREESFGPVVGIMSVANDEEAIAAMNDSPYGLTCSLWTKDVERAAAIGARIETGTVFMNRCDYLDPALCWTGCKDTGRGAALSALGYYSVTRPKSYHLKKVTK</sequence>
<dbReference type="CDD" id="cd07102">
    <property type="entry name" value="ALDH_EDX86601"/>
    <property type="match status" value="1"/>
</dbReference>
<dbReference type="SUPFAM" id="SSF53720">
    <property type="entry name" value="ALDH-like"/>
    <property type="match status" value="1"/>
</dbReference>
<dbReference type="EMBL" id="QJTK01000004">
    <property type="protein sequence ID" value="PYF10720.1"/>
    <property type="molecule type" value="Genomic_DNA"/>
</dbReference>
<dbReference type="Pfam" id="PF00171">
    <property type="entry name" value="Aldedh"/>
    <property type="match status" value="1"/>
</dbReference>
<dbReference type="InterPro" id="IPR015590">
    <property type="entry name" value="Aldehyde_DH_dom"/>
</dbReference>
<dbReference type="PANTHER" id="PTHR11699">
    <property type="entry name" value="ALDEHYDE DEHYDROGENASE-RELATED"/>
    <property type="match status" value="1"/>
</dbReference>
<comment type="caution">
    <text evidence="6">The sequence shown here is derived from an EMBL/GenBank/DDBJ whole genome shotgun (WGS) entry which is preliminary data.</text>
</comment>
<dbReference type="Gene3D" id="3.40.605.10">
    <property type="entry name" value="Aldehyde Dehydrogenase, Chain A, domain 1"/>
    <property type="match status" value="1"/>
</dbReference>
<evidence type="ECO:0000313" key="6">
    <source>
        <dbReference type="EMBL" id="PYF10720.1"/>
    </source>
</evidence>
<organism evidence="6 7">
    <name type="scientific">Rhodobacter viridis</name>
    <dbReference type="NCBI Taxonomy" id="1054202"/>
    <lineage>
        <taxon>Bacteria</taxon>
        <taxon>Pseudomonadati</taxon>
        <taxon>Pseudomonadota</taxon>
        <taxon>Alphaproteobacteria</taxon>
        <taxon>Rhodobacterales</taxon>
        <taxon>Rhodobacter group</taxon>
        <taxon>Rhodobacter</taxon>
    </lineage>
</organism>
<dbReference type="InterPro" id="IPR016161">
    <property type="entry name" value="Ald_DH/histidinol_DH"/>
</dbReference>
<dbReference type="RefSeq" id="WP_110805346.1">
    <property type="nucleotide sequence ID" value="NZ_QJTK01000004.1"/>
</dbReference>
<evidence type="ECO:0000256" key="2">
    <source>
        <dbReference type="ARBA" id="ARBA00023002"/>
    </source>
</evidence>
<evidence type="ECO:0000256" key="1">
    <source>
        <dbReference type="ARBA" id="ARBA00009986"/>
    </source>
</evidence>